<protein>
    <recommendedName>
        <fullName evidence="4">Heparin binding hemagglutinin HbhA</fullName>
    </recommendedName>
</protein>
<comment type="caution">
    <text evidence="2">The sequence shown here is derived from an EMBL/GenBank/DDBJ whole genome shotgun (WGS) entry which is preliminary data.</text>
</comment>
<dbReference type="SUPFAM" id="SSF58113">
    <property type="entry name" value="Apolipoprotein A-I"/>
    <property type="match status" value="1"/>
</dbReference>
<keyword evidence="3" id="KW-1185">Reference proteome</keyword>
<evidence type="ECO:0000313" key="2">
    <source>
        <dbReference type="EMBL" id="MEY8041477.1"/>
    </source>
</evidence>
<reference evidence="2 3" key="1">
    <citation type="submission" date="2024-08" db="EMBL/GenBank/DDBJ databases">
        <title>Genome mining of Saccharopolyspora cebuensis PGLac3 from Nigerian medicinal plant.</title>
        <authorList>
            <person name="Ezeobiora C.E."/>
            <person name="Igbokwe N.H."/>
            <person name="Amin D.H."/>
            <person name="Mendie U.E."/>
        </authorList>
    </citation>
    <scope>NUCLEOTIDE SEQUENCE [LARGE SCALE GENOMIC DNA]</scope>
    <source>
        <strain evidence="2 3">PGLac3</strain>
    </source>
</reference>
<organism evidence="2 3">
    <name type="scientific">Saccharopolyspora cebuensis</name>
    <dbReference type="NCBI Taxonomy" id="418759"/>
    <lineage>
        <taxon>Bacteria</taxon>
        <taxon>Bacillati</taxon>
        <taxon>Actinomycetota</taxon>
        <taxon>Actinomycetes</taxon>
        <taxon>Pseudonocardiales</taxon>
        <taxon>Pseudonocardiaceae</taxon>
        <taxon>Saccharopolyspora</taxon>
    </lineage>
</organism>
<proteinExistence type="predicted"/>
<dbReference type="EMBL" id="JBGEHV010000037">
    <property type="protein sequence ID" value="MEY8041477.1"/>
    <property type="molecule type" value="Genomic_DNA"/>
</dbReference>
<sequence>MPGFKTEDATKVREQAQQAVGGAVEQARTPLLAALGAGDLAAQTLLDAVQKVRTQLNERAEAAQRDLPTDLGELRGKLDPAELRKRVDSYTRSARELYDYLAERGGETLDRIQAQPQVKVAQDKVQDTAEDVRDVADDVLGKVTRNTRSAGEKAARQTEEAAAEAAEKVQEAGAKAASSTRSTARKAANKTESARGSASEG</sequence>
<evidence type="ECO:0000256" key="1">
    <source>
        <dbReference type="SAM" id="MobiDB-lite"/>
    </source>
</evidence>
<dbReference type="RefSeq" id="WP_345357137.1">
    <property type="nucleotide sequence ID" value="NZ_BAABII010000003.1"/>
</dbReference>
<evidence type="ECO:0008006" key="4">
    <source>
        <dbReference type="Google" id="ProtNLM"/>
    </source>
</evidence>
<gene>
    <name evidence="2" type="ORF">AB8O55_18895</name>
</gene>
<name>A0ABV4CK44_9PSEU</name>
<evidence type="ECO:0000313" key="3">
    <source>
        <dbReference type="Proteomes" id="UP001564626"/>
    </source>
</evidence>
<dbReference type="Gene3D" id="1.20.5.1230">
    <property type="entry name" value="Apolipoprotein A-I"/>
    <property type="match status" value="1"/>
</dbReference>
<feature type="compositionally biased region" description="Low complexity" evidence="1">
    <location>
        <begin position="171"/>
        <end position="182"/>
    </location>
</feature>
<feature type="region of interest" description="Disordered" evidence="1">
    <location>
        <begin position="143"/>
        <end position="201"/>
    </location>
</feature>
<feature type="compositionally biased region" description="Basic and acidic residues" evidence="1">
    <location>
        <begin position="150"/>
        <end position="170"/>
    </location>
</feature>
<accession>A0ABV4CK44</accession>
<dbReference type="Proteomes" id="UP001564626">
    <property type="component" value="Unassembled WGS sequence"/>
</dbReference>
<feature type="compositionally biased region" description="Polar residues" evidence="1">
    <location>
        <begin position="190"/>
        <end position="201"/>
    </location>
</feature>